<evidence type="ECO:0000256" key="1">
    <source>
        <dbReference type="ARBA" id="ARBA00022946"/>
    </source>
</evidence>
<organism evidence="2 3">
    <name type="scientific">Alterisphingorhabdus coralli</name>
    <dbReference type="NCBI Taxonomy" id="3071408"/>
    <lineage>
        <taxon>Bacteria</taxon>
        <taxon>Pseudomonadati</taxon>
        <taxon>Pseudomonadota</taxon>
        <taxon>Alphaproteobacteria</taxon>
        <taxon>Sphingomonadales</taxon>
        <taxon>Sphingomonadaceae</taxon>
        <taxon>Alterisphingorhabdus (ex Yan et al. 2024)</taxon>
    </lineage>
</organism>
<dbReference type="NCBIfam" id="TIGR03317">
    <property type="entry name" value="ygfZ_signature"/>
    <property type="match status" value="1"/>
</dbReference>
<gene>
    <name evidence="2" type="ORF">RB602_05675</name>
</gene>
<dbReference type="GO" id="GO:0016226">
    <property type="term" value="P:iron-sulfur cluster assembly"/>
    <property type="evidence" value="ECO:0007669"/>
    <property type="project" value="TreeGrafter"/>
</dbReference>
<name>A0AA97F961_9SPHN</name>
<sequence>MTATYLSDRALIRLTAQGEDDNVVDFLQGLVTQDVSKLGPDNPLWSGLLTAQGKALFDFILWADGDDVLIDCEVEARDDLIRRLTIYRLRRDITIEPDDDRNVHWSLEPRDGAVADPRMAELGWRWLAPAGENVDQTADAAWHAHRLSLGVTEGRTELGDDKTLWLECNAEELNGVAYDKGCFIGQENTARMHYRSRINRRLAIVPVDTADEKRLRHTHEDHGLAVVHIRVEGSEDLPLPEWQKEAIIAHEQKPETGKTSA</sequence>
<dbReference type="RefSeq" id="WP_317083737.1">
    <property type="nucleotide sequence ID" value="NZ_CP136594.1"/>
</dbReference>
<dbReference type="Gene3D" id="3.30.1360.120">
    <property type="entry name" value="Probable tRNA modification gtpase trme, domain 1"/>
    <property type="match status" value="2"/>
</dbReference>
<keyword evidence="1" id="KW-0809">Transit peptide</keyword>
<evidence type="ECO:0000313" key="3">
    <source>
        <dbReference type="Proteomes" id="UP001302429"/>
    </source>
</evidence>
<dbReference type="EMBL" id="CP136594">
    <property type="protein sequence ID" value="WOE76201.1"/>
    <property type="molecule type" value="Genomic_DNA"/>
</dbReference>
<dbReference type="PANTHER" id="PTHR22602">
    <property type="entry name" value="TRANSFERASE CAF17, MITOCHONDRIAL-RELATED"/>
    <property type="match status" value="1"/>
</dbReference>
<dbReference type="InterPro" id="IPR045179">
    <property type="entry name" value="YgfZ/GcvT"/>
</dbReference>
<dbReference type="InterPro" id="IPR017703">
    <property type="entry name" value="YgfZ/GCV_T_CS"/>
</dbReference>
<dbReference type="AlphaFoldDB" id="A0AA97F961"/>
<proteinExistence type="predicted"/>
<dbReference type="PANTHER" id="PTHR22602:SF0">
    <property type="entry name" value="TRANSFERASE CAF17, MITOCHONDRIAL-RELATED"/>
    <property type="match status" value="1"/>
</dbReference>
<reference evidence="2 3" key="1">
    <citation type="submission" date="2023-10" db="EMBL/GenBank/DDBJ databases">
        <title>Complete genome sequence of a Sphingomonadaceae bacterium.</title>
        <authorList>
            <person name="Yan C."/>
        </authorList>
    </citation>
    <scope>NUCLEOTIDE SEQUENCE [LARGE SCALE GENOMIC DNA]</scope>
    <source>
        <strain evidence="2 3">SCSIO 66989</strain>
    </source>
</reference>
<dbReference type="KEGG" id="acoa:RB602_05675"/>
<dbReference type="SUPFAM" id="SSF103025">
    <property type="entry name" value="Folate-binding domain"/>
    <property type="match status" value="1"/>
</dbReference>
<accession>A0AA97F961</accession>
<evidence type="ECO:0000313" key="2">
    <source>
        <dbReference type="EMBL" id="WOE76201.1"/>
    </source>
</evidence>
<dbReference type="Proteomes" id="UP001302429">
    <property type="component" value="Chromosome"/>
</dbReference>
<dbReference type="InterPro" id="IPR027266">
    <property type="entry name" value="TrmE/GcvT-like"/>
</dbReference>
<keyword evidence="3" id="KW-1185">Reference proteome</keyword>
<protein>
    <submittedName>
        <fullName evidence="2">Folate-binding protein</fullName>
    </submittedName>
</protein>